<protein>
    <submittedName>
        <fullName evidence="1">Uncharacterized protein</fullName>
    </submittedName>
</protein>
<dbReference type="AlphaFoldDB" id="A0A0F9NVG7"/>
<gene>
    <name evidence="1" type="ORF">LCGC14_0904200</name>
</gene>
<dbReference type="EMBL" id="LAZR01002964">
    <property type="protein sequence ID" value="KKN23505.1"/>
    <property type="molecule type" value="Genomic_DNA"/>
</dbReference>
<reference evidence="1" key="1">
    <citation type="journal article" date="2015" name="Nature">
        <title>Complex archaea that bridge the gap between prokaryotes and eukaryotes.</title>
        <authorList>
            <person name="Spang A."/>
            <person name="Saw J.H."/>
            <person name="Jorgensen S.L."/>
            <person name="Zaremba-Niedzwiedzka K."/>
            <person name="Martijn J."/>
            <person name="Lind A.E."/>
            <person name="van Eijk R."/>
            <person name="Schleper C."/>
            <person name="Guy L."/>
            <person name="Ettema T.J."/>
        </authorList>
    </citation>
    <scope>NUCLEOTIDE SEQUENCE</scope>
</reference>
<organism evidence="1">
    <name type="scientific">marine sediment metagenome</name>
    <dbReference type="NCBI Taxonomy" id="412755"/>
    <lineage>
        <taxon>unclassified sequences</taxon>
        <taxon>metagenomes</taxon>
        <taxon>ecological metagenomes</taxon>
    </lineage>
</organism>
<evidence type="ECO:0000313" key="1">
    <source>
        <dbReference type="EMBL" id="KKN23505.1"/>
    </source>
</evidence>
<accession>A0A0F9NVG7</accession>
<name>A0A0F9NVG7_9ZZZZ</name>
<proteinExistence type="predicted"/>
<comment type="caution">
    <text evidence="1">The sequence shown here is derived from an EMBL/GenBank/DDBJ whole genome shotgun (WGS) entry which is preliminary data.</text>
</comment>
<sequence length="365" mass="37601">MAAPTGLDLARPPRPENWRDILAGLPGQGGLPALPELPPFTPRGPFGVTPNVGRFTRPNWSWIDRFSERTPQETASLQSVSDIARLITGQGSGLYDVGAPAYSQAINYYRRLLGGSREAITEAVAPQGQAIADIYKGAERSLKAGPLRGGARELASGELSREKTGAIAGLPAQAREAAAAAAGGLGLAGAQAGVGAEQAGAGLYGSIAEMEQANRFGGIGAAQAQQGLGLQAALGAARLTLDDLVQSGQLGLEEYRIMTGNNLALGRLTLDQYLGEQNLNLRQRELAMRERDGRDAKTASKWRLIGQIVGGAAGFFIGGPPGAMAGYGLGGAAVDAFGSGGGSADYSPSFDWPEYAPAGSDPGRT</sequence>